<protein>
    <recommendedName>
        <fullName evidence="3">Serine/threonine-protein phosphatase PGAM5, mitochondrial</fullName>
    </recommendedName>
    <alternativeName>
        <fullName evidence="4">Serine/threonine-protein phosphatase Pgam5, mitochondrial</fullName>
    </alternativeName>
</protein>
<evidence type="ECO:0000313" key="9">
    <source>
        <dbReference type="Proteomes" id="UP000332933"/>
    </source>
</evidence>
<dbReference type="InterPro" id="IPR051021">
    <property type="entry name" value="Mito_Ser/Thr_phosphatase"/>
</dbReference>
<reference evidence="8 9" key="1">
    <citation type="submission" date="2019-03" db="EMBL/GenBank/DDBJ databases">
        <authorList>
            <person name="Gaulin E."/>
            <person name="Dumas B."/>
        </authorList>
    </citation>
    <scope>NUCLEOTIDE SEQUENCE [LARGE SCALE GENOMIC DNA]</scope>
    <source>
        <strain evidence="8">CBS 568.67</strain>
    </source>
</reference>
<dbReference type="InterPro" id="IPR001849">
    <property type="entry name" value="PH_domain"/>
</dbReference>
<dbReference type="Pfam" id="PF00300">
    <property type="entry name" value="His_Phos_1"/>
    <property type="match status" value="1"/>
</dbReference>
<dbReference type="SMART" id="SM00233">
    <property type="entry name" value="PH"/>
    <property type="match status" value="1"/>
</dbReference>
<proteinExistence type="inferred from homology"/>
<evidence type="ECO:0000256" key="5">
    <source>
        <dbReference type="SAM" id="MobiDB-lite"/>
    </source>
</evidence>
<evidence type="ECO:0000256" key="1">
    <source>
        <dbReference type="ARBA" id="ARBA00006717"/>
    </source>
</evidence>
<gene>
    <name evidence="8" type="primary">Aste57867_15009</name>
    <name evidence="7" type="ORF">As57867_014953</name>
    <name evidence="8" type="ORF">ASTE57867_15009</name>
</gene>
<reference evidence="7" key="2">
    <citation type="submission" date="2019-06" db="EMBL/GenBank/DDBJ databases">
        <title>Genomics analysis of Aphanomyces spp. identifies a new class of oomycete effector associated with host adaptation.</title>
        <authorList>
            <person name="Gaulin E."/>
        </authorList>
    </citation>
    <scope>NUCLEOTIDE SEQUENCE</scope>
    <source>
        <strain evidence="7">CBS 578.67</strain>
    </source>
</reference>
<dbReference type="SUPFAM" id="SSF50729">
    <property type="entry name" value="PH domain-like"/>
    <property type="match status" value="1"/>
</dbReference>
<dbReference type="SUPFAM" id="SSF53254">
    <property type="entry name" value="Phosphoglycerate mutase-like"/>
    <property type="match status" value="1"/>
</dbReference>
<dbReference type="AlphaFoldDB" id="A0A485L2E8"/>
<keyword evidence="9" id="KW-1185">Reference proteome</keyword>
<dbReference type="GO" id="GO:0005739">
    <property type="term" value="C:mitochondrion"/>
    <property type="evidence" value="ECO:0007669"/>
    <property type="project" value="TreeGrafter"/>
</dbReference>
<evidence type="ECO:0000313" key="8">
    <source>
        <dbReference type="EMBL" id="VFT91823.1"/>
    </source>
</evidence>
<evidence type="ECO:0000313" key="7">
    <source>
        <dbReference type="EMBL" id="KAF0694089.1"/>
    </source>
</evidence>
<evidence type="ECO:0000256" key="3">
    <source>
        <dbReference type="ARBA" id="ARBA00039765"/>
    </source>
</evidence>
<sequence>MPDLAPPSVAVLGTHRIMSLPKPPMTNPIAKLVHDNGATTVGDDDDDERHMDEARERTPSITSTTSSTCSASSPKRASATVDMDGTLFVKMGGDTSWTKIHCQLVGATLFLYDSCRCDDLWTEAIDLVNHTLARVGPLAFSLAPRDNTATPPPPTSIVYLRATSDADAKSWLDALVDAPTLAKKQRLDDDILPFKLPSVPPARVLHLVLVRHGHYVNAHTKNAVDSDQVLSPIGRRQAALTGQHLQQLYATAPSRDALVLRHSDMERAVETATIIAACFPDTCDRVVTPLLREGWPGAPLPPHDSASDHAAAAAVEQASEDARLVRAFDQTFAVDDDDGGDAPHHVDHAFRMVVCHANVIRYFLCRAMGISAVGVWGHFEINHCGITRIAVTSGGACKILAVNECGHLPPSLRTSSEDHL</sequence>
<evidence type="ECO:0000256" key="2">
    <source>
        <dbReference type="ARBA" id="ARBA00022801"/>
    </source>
</evidence>
<keyword evidence="2" id="KW-0378">Hydrolase</keyword>
<dbReference type="InterPro" id="IPR013078">
    <property type="entry name" value="His_Pase_superF_clade-1"/>
</dbReference>
<evidence type="ECO:0000259" key="6">
    <source>
        <dbReference type="PROSITE" id="PS50003"/>
    </source>
</evidence>
<organism evidence="8 9">
    <name type="scientific">Aphanomyces stellatus</name>
    <dbReference type="NCBI Taxonomy" id="120398"/>
    <lineage>
        <taxon>Eukaryota</taxon>
        <taxon>Sar</taxon>
        <taxon>Stramenopiles</taxon>
        <taxon>Oomycota</taxon>
        <taxon>Saprolegniomycetes</taxon>
        <taxon>Saprolegniales</taxon>
        <taxon>Verrucalvaceae</taxon>
        <taxon>Aphanomyces</taxon>
    </lineage>
</organism>
<dbReference type="PANTHER" id="PTHR20935:SF0">
    <property type="entry name" value="SERINE_THREONINE-PROTEIN PHOSPHATASE PGAM5, MITOCHONDRIAL"/>
    <property type="match status" value="1"/>
</dbReference>
<feature type="compositionally biased region" description="Basic and acidic residues" evidence="5">
    <location>
        <begin position="48"/>
        <end position="58"/>
    </location>
</feature>
<dbReference type="OrthoDB" id="2118094at2759"/>
<feature type="region of interest" description="Disordered" evidence="5">
    <location>
        <begin position="35"/>
        <end position="76"/>
    </location>
</feature>
<comment type="similarity">
    <text evidence="1">Belongs to the phosphoglycerate mutase family. BPG-dependent PGAM subfamily.</text>
</comment>
<dbReference type="GO" id="GO:0004722">
    <property type="term" value="F:protein serine/threonine phosphatase activity"/>
    <property type="evidence" value="ECO:0007669"/>
    <property type="project" value="TreeGrafter"/>
</dbReference>
<dbReference type="InterPro" id="IPR029033">
    <property type="entry name" value="His_PPase_superfam"/>
</dbReference>
<evidence type="ECO:0000256" key="4">
    <source>
        <dbReference type="ARBA" id="ARBA00040722"/>
    </source>
</evidence>
<accession>A0A485L2E8</accession>
<dbReference type="SMART" id="SM00855">
    <property type="entry name" value="PGAM"/>
    <property type="match status" value="1"/>
</dbReference>
<dbReference type="CDD" id="cd07067">
    <property type="entry name" value="HP_PGM_like"/>
    <property type="match status" value="1"/>
</dbReference>
<feature type="domain" description="PH" evidence="6">
    <location>
        <begin position="80"/>
        <end position="180"/>
    </location>
</feature>
<dbReference type="EMBL" id="CAADRA010005624">
    <property type="protein sequence ID" value="VFT91823.1"/>
    <property type="molecule type" value="Genomic_DNA"/>
</dbReference>
<feature type="compositionally biased region" description="Low complexity" evidence="5">
    <location>
        <begin position="59"/>
        <end position="73"/>
    </location>
</feature>
<dbReference type="Gene3D" id="2.30.29.30">
    <property type="entry name" value="Pleckstrin-homology domain (PH domain)/Phosphotyrosine-binding domain (PTB)"/>
    <property type="match status" value="1"/>
</dbReference>
<dbReference type="PANTHER" id="PTHR20935">
    <property type="entry name" value="PHOSPHOGLYCERATE MUTASE-RELATED"/>
    <property type="match status" value="1"/>
</dbReference>
<name>A0A485L2E8_9STRA</name>
<dbReference type="PROSITE" id="PS50003">
    <property type="entry name" value="PH_DOMAIN"/>
    <property type="match status" value="1"/>
</dbReference>
<dbReference type="EMBL" id="VJMH01005603">
    <property type="protein sequence ID" value="KAF0694089.1"/>
    <property type="molecule type" value="Genomic_DNA"/>
</dbReference>
<dbReference type="GO" id="GO:0090141">
    <property type="term" value="P:positive regulation of mitochondrial fission"/>
    <property type="evidence" value="ECO:0007669"/>
    <property type="project" value="TreeGrafter"/>
</dbReference>
<dbReference type="Proteomes" id="UP000332933">
    <property type="component" value="Unassembled WGS sequence"/>
</dbReference>
<dbReference type="InterPro" id="IPR011993">
    <property type="entry name" value="PH-like_dom_sf"/>
</dbReference>
<dbReference type="Gene3D" id="3.40.50.1240">
    <property type="entry name" value="Phosphoglycerate mutase-like"/>
    <property type="match status" value="1"/>
</dbReference>